<dbReference type="AlphaFoldDB" id="A0A090R1Z3"/>
<keyword evidence="1" id="KW-0472">Membrane</keyword>
<accession>A0A090R1Z3</accession>
<dbReference type="Proteomes" id="UP000029227">
    <property type="component" value="Unassembled WGS sequence"/>
</dbReference>
<feature type="transmembrane region" description="Helical" evidence="1">
    <location>
        <begin position="20"/>
        <end position="45"/>
    </location>
</feature>
<keyword evidence="1" id="KW-0812">Transmembrane</keyword>
<evidence type="ECO:0000256" key="1">
    <source>
        <dbReference type="SAM" id="Phobius"/>
    </source>
</evidence>
<protein>
    <submittedName>
        <fullName evidence="2">Uncharacterized protein</fullName>
    </submittedName>
</protein>
<organism evidence="2 3">
    <name type="scientific">Photobacterium aphoticum</name>
    <dbReference type="NCBI Taxonomy" id="754436"/>
    <lineage>
        <taxon>Bacteria</taxon>
        <taxon>Pseudomonadati</taxon>
        <taxon>Pseudomonadota</taxon>
        <taxon>Gammaproteobacteria</taxon>
        <taxon>Vibrionales</taxon>
        <taxon>Vibrionaceae</taxon>
        <taxon>Photobacterium</taxon>
    </lineage>
</organism>
<dbReference type="EMBL" id="BBMN01000022">
    <property type="protein sequence ID" value="GAL08129.1"/>
    <property type="molecule type" value="Genomic_DNA"/>
</dbReference>
<name>A0A090R1Z3_9GAMM</name>
<reference evidence="2 3" key="1">
    <citation type="journal article" date="2014" name="Genome Announc.">
        <title>Draft Genome Sequences of Two Vibrionaceae Species, Vibrio ponticus C121 and Photobacterium aphoticum C119, Isolated as Coral Reef Microbiota.</title>
        <authorList>
            <person name="Al-saari N."/>
            <person name="Meirelles P.M."/>
            <person name="Mino S."/>
            <person name="Suda W."/>
            <person name="Oshima K."/>
            <person name="Hattori M."/>
            <person name="Ohkuma M."/>
            <person name="Thompson F.L."/>
            <person name="Gomez-Gil B."/>
            <person name="Sawabe T."/>
            <person name="Sawabe T."/>
        </authorList>
    </citation>
    <scope>NUCLEOTIDE SEQUENCE [LARGE SCALE GENOMIC DNA]</scope>
    <source>
        <strain evidence="2 3">JCM 19237</strain>
    </source>
</reference>
<evidence type="ECO:0000313" key="2">
    <source>
        <dbReference type="EMBL" id="GAL08129.1"/>
    </source>
</evidence>
<keyword evidence="1" id="KW-1133">Transmembrane helix</keyword>
<sequence>MIYLFHTFCFLSFSRREIMFWIHLLMLLTVILIGIRYGGIAFGLLGGLACQS</sequence>
<dbReference type="STRING" id="754436.JCM19237_183"/>
<proteinExistence type="predicted"/>
<gene>
    <name evidence="2" type="ORF">JCM19237_183</name>
</gene>
<evidence type="ECO:0000313" key="3">
    <source>
        <dbReference type="Proteomes" id="UP000029227"/>
    </source>
</evidence>
<comment type="caution">
    <text evidence="2">The sequence shown here is derived from an EMBL/GenBank/DDBJ whole genome shotgun (WGS) entry which is preliminary data.</text>
</comment>